<evidence type="ECO:0000259" key="3">
    <source>
        <dbReference type="Pfam" id="PF01266"/>
    </source>
</evidence>
<feature type="domain" description="FAD dependent oxidoreductase" evidence="3">
    <location>
        <begin position="8"/>
        <end position="352"/>
    </location>
</feature>
<dbReference type="GO" id="GO:0005737">
    <property type="term" value="C:cytoplasm"/>
    <property type="evidence" value="ECO:0007669"/>
    <property type="project" value="TreeGrafter"/>
</dbReference>
<dbReference type="InterPro" id="IPR036188">
    <property type="entry name" value="FAD/NAD-bd_sf"/>
</dbReference>
<evidence type="ECO:0000256" key="1">
    <source>
        <dbReference type="ARBA" id="ARBA00023002"/>
    </source>
</evidence>
<sequence length="378" mass="40897">MGSANRADFVIIGAGIAGASAAYWLAPHGKVVILERETHAGYHSTGRSAALYMASYGNEQVRALTLASKPFFDAPPHGFSEHPLLSLRGALMVAERGQELVLEQHWAVLEQMKTGARRLTPAQACELSPALRSERIVDALIEPDAADMDVNAIHQGYLRGLVAQGGELRMNSEVVDLVRHDDRWIVTTKGNEIWQAPIVIDAAGAWADEVAHLAGATRVGLQPCRRSALLFAPEGFDDFSKWPMTYGASENWYFKPDAGQVLVSPANADPVAPQDVQPEELDIAIAIDRIESVTHFKIRRPSHTWAGLRSFVEDHGLVGGFDEIQPGFFWIAAQGGYGIQTSPAMGEACAALVRGMPIPSAIADWGLTKEMLSASRLG</sequence>
<keyword evidence="1" id="KW-0560">Oxidoreductase</keyword>
<dbReference type="AlphaFoldDB" id="A0A953N7Q7"/>
<dbReference type="InterPro" id="IPR006076">
    <property type="entry name" value="FAD-dep_OxRdtase"/>
</dbReference>
<accession>A0A953N7Q7</accession>
<gene>
    <name evidence="4" type="ORF">KZZ10_03445</name>
</gene>
<keyword evidence="2" id="KW-0472">Membrane</keyword>
<dbReference type="EMBL" id="JAHXRI010000006">
    <property type="protein sequence ID" value="MBZ1349689.1"/>
    <property type="molecule type" value="Genomic_DNA"/>
</dbReference>
<dbReference type="Gene3D" id="3.50.50.60">
    <property type="entry name" value="FAD/NAD(P)-binding domain"/>
    <property type="match status" value="1"/>
</dbReference>
<dbReference type="SUPFAM" id="SSF51905">
    <property type="entry name" value="FAD/NAD(P)-binding domain"/>
    <property type="match status" value="1"/>
</dbReference>
<protein>
    <submittedName>
        <fullName evidence="4">FAD-binding oxidoreductase</fullName>
    </submittedName>
</protein>
<keyword evidence="2" id="KW-0812">Transmembrane</keyword>
<dbReference type="Pfam" id="PF01266">
    <property type="entry name" value="DAO"/>
    <property type="match status" value="1"/>
</dbReference>
<dbReference type="Proteomes" id="UP000739565">
    <property type="component" value="Unassembled WGS sequence"/>
</dbReference>
<dbReference type="PANTHER" id="PTHR13847:SF287">
    <property type="entry name" value="FAD-DEPENDENT OXIDOREDUCTASE DOMAIN-CONTAINING PROTEIN 1"/>
    <property type="match status" value="1"/>
</dbReference>
<evidence type="ECO:0000256" key="2">
    <source>
        <dbReference type="SAM" id="Phobius"/>
    </source>
</evidence>
<organism evidence="4 5">
    <name type="scientific">Zwartia hollandica</name>
    <dbReference type="NCBI Taxonomy" id="324606"/>
    <lineage>
        <taxon>Bacteria</taxon>
        <taxon>Pseudomonadati</taxon>
        <taxon>Pseudomonadota</taxon>
        <taxon>Betaproteobacteria</taxon>
        <taxon>Burkholderiales</taxon>
        <taxon>Alcaligenaceae</taxon>
        <taxon>Zwartia</taxon>
    </lineage>
</organism>
<comment type="caution">
    <text evidence="4">The sequence shown here is derived from an EMBL/GenBank/DDBJ whole genome shotgun (WGS) entry which is preliminary data.</text>
</comment>
<feature type="transmembrane region" description="Helical" evidence="2">
    <location>
        <begin position="7"/>
        <end position="26"/>
    </location>
</feature>
<evidence type="ECO:0000313" key="4">
    <source>
        <dbReference type="EMBL" id="MBZ1349689.1"/>
    </source>
</evidence>
<proteinExistence type="predicted"/>
<dbReference type="RefSeq" id="WP_259660113.1">
    <property type="nucleotide sequence ID" value="NZ_JAHXRI010000006.1"/>
</dbReference>
<keyword evidence="2" id="KW-1133">Transmembrane helix</keyword>
<dbReference type="GO" id="GO:0016491">
    <property type="term" value="F:oxidoreductase activity"/>
    <property type="evidence" value="ECO:0007669"/>
    <property type="project" value="UniProtKB-KW"/>
</dbReference>
<dbReference type="Gene3D" id="3.30.9.10">
    <property type="entry name" value="D-Amino Acid Oxidase, subunit A, domain 2"/>
    <property type="match status" value="1"/>
</dbReference>
<keyword evidence="5" id="KW-1185">Reference proteome</keyword>
<name>A0A953N7Q7_9BURK</name>
<dbReference type="PANTHER" id="PTHR13847">
    <property type="entry name" value="SARCOSINE DEHYDROGENASE-RELATED"/>
    <property type="match status" value="1"/>
</dbReference>
<reference evidence="4" key="1">
    <citation type="submission" date="2021-07" db="EMBL/GenBank/DDBJ databases">
        <title>New genus and species of the family Alcaligenaceae.</title>
        <authorList>
            <person name="Hahn M.W."/>
        </authorList>
    </citation>
    <scope>NUCLEOTIDE SEQUENCE</scope>
    <source>
        <strain evidence="4">LF4-65</strain>
    </source>
</reference>
<evidence type="ECO:0000313" key="5">
    <source>
        <dbReference type="Proteomes" id="UP000739565"/>
    </source>
</evidence>